<sequence length="136" mass="16311">MKRVIVFCLMILLFISCRSYSEKDLIGVYTPVNYRNTFDTIHLKKNNKYYRTVYNKSKERVIEIRGEWSVREDVIEFKSPYFLNLDRDLVMYPELLQDTESNGLGYIWKKVGVFEFCVGYFGVDLPNQNCYRRLND</sequence>
<name>A0A6P1QVX0_9FLAO</name>
<reference evidence="1 2" key="1">
    <citation type="submission" date="2018-04" db="EMBL/GenBank/DDBJ databases">
        <title>Characteristic and Complete Genome Sequencing of A Novel Member of Infective Endocarditis Causative Bacteria: Bergeyella cardium QL-PH.</title>
        <authorList>
            <person name="Pan H."/>
            <person name="Sun E."/>
            <person name="Zhang Y."/>
        </authorList>
    </citation>
    <scope>NUCLEOTIDE SEQUENCE [LARGE SCALE GENOMIC DNA]</scope>
    <source>
        <strain evidence="1 2">HPQL</strain>
    </source>
</reference>
<accession>A0A6P1QVX0</accession>
<protein>
    <submittedName>
        <fullName evidence="1">Uncharacterized protein</fullName>
    </submittedName>
</protein>
<dbReference type="EMBL" id="CP029149">
    <property type="protein sequence ID" value="QHN65287.1"/>
    <property type="molecule type" value="Genomic_DNA"/>
</dbReference>
<dbReference type="PROSITE" id="PS51257">
    <property type="entry name" value="PROKAR_LIPOPROTEIN"/>
    <property type="match status" value="1"/>
</dbReference>
<dbReference type="OrthoDB" id="1260540at2"/>
<keyword evidence="2" id="KW-1185">Reference proteome</keyword>
<dbReference type="AlphaFoldDB" id="A0A6P1QVX0"/>
<gene>
    <name evidence="1" type="ORF">DBX24_04965</name>
</gene>
<dbReference type="KEGG" id="bcad:DBX24_04965"/>
<evidence type="ECO:0000313" key="1">
    <source>
        <dbReference type="EMBL" id="QHN65287.1"/>
    </source>
</evidence>
<dbReference type="RefSeq" id="WP_160224143.1">
    <property type="nucleotide sequence ID" value="NZ_CP029149.1"/>
</dbReference>
<dbReference type="Proteomes" id="UP000464318">
    <property type="component" value="Chromosome"/>
</dbReference>
<evidence type="ECO:0000313" key="2">
    <source>
        <dbReference type="Proteomes" id="UP000464318"/>
    </source>
</evidence>
<organism evidence="1 2">
    <name type="scientific">Bergeyella cardium</name>
    <dbReference type="NCBI Taxonomy" id="1585976"/>
    <lineage>
        <taxon>Bacteria</taxon>
        <taxon>Pseudomonadati</taxon>
        <taxon>Bacteroidota</taxon>
        <taxon>Flavobacteriia</taxon>
        <taxon>Flavobacteriales</taxon>
        <taxon>Weeksellaceae</taxon>
        <taxon>Bergeyella</taxon>
    </lineage>
</organism>
<proteinExistence type="predicted"/>